<dbReference type="EMBL" id="CM000366">
    <property type="protein sequence ID" value="EDX17458.1"/>
    <property type="molecule type" value="Genomic_DNA"/>
</dbReference>
<dbReference type="OrthoDB" id="242257at2759"/>
<feature type="compositionally biased region" description="Low complexity" evidence="4">
    <location>
        <begin position="22"/>
        <end position="62"/>
    </location>
</feature>
<dbReference type="HOGENOM" id="CLU_379123_0_0_1"/>
<evidence type="ECO:0000313" key="5">
    <source>
        <dbReference type="EMBL" id="EDX17458.1"/>
    </source>
</evidence>
<dbReference type="SMART" id="SM00248">
    <property type="entry name" value="ANK"/>
    <property type="match status" value="3"/>
</dbReference>
<evidence type="ECO:0000256" key="3">
    <source>
        <dbReference type="PROSITE-ProRule" id="PRU00023"/>
    </source>
</evidence>
<dbReference type="SMR" id="B4R6S8"/>
<dbReference type="PhylomeDB" id="B4R6S8"/>
<dbReference type="Pfam" id="PF13857">
    <property type="entry name" value="Ank_5"/>
    <property type="match status" value="1"/>
</dbReference>
<dbReference type="InterPro" id="IPR002110">
    <property type="entry name" value="Ankyrin_rpt"/>
</dbReference>
<dbReference type="AlphaFoldDB" id="B4R6S8"/>
<dbReference type="FunFam" id="1.25.40.20:FF:000204">
    <property type="entry name" value="Diacylglycerol kinase"/>
    <property type="match status" value="1"/>
</dbReference>
<keyword evidence="2 3" id="KW-0040">ANK repeat</keyword>
<proteinExistence type="predicted"/>
<feature type="region of interest" description="Disordered" evidence="4">
    <location>
        <begin position="1"/>
        <end position="123"/>
    </location>
</feature>
<evidence type="ECO:0000256" key="2">
    <source>
        <dbReference type="ARBA" id="ARBA00023043"/>
    </source>
</evidence>
<evidence type="ECO:0000256" key="4">
    <source>
        <dbReference type="SAM" id="MobiDB-lite"/>
    </source>
</evidence>
<keyword evidence="6" id="KW-1185">Reference proteome</keyword>
<dbReference type="InterPro" id="IPR036770">
    <property type="entry name" value="Ankyrin_rpt-contain_sf"/>
</dbReference>
<dbReference type="Gene3D" id="1.25.40.20">
    <property type="entry name" value="Ankyrin repeat-containing domain"/>
    <property type="match status" value="1"/>
</dbReference>
<organism evidence="5 6">
    <name type="scientific">Drosophila simulans</name>
    <name type="common">Fruit fly</name>
    <dbReference type="NCBI Taxonomy" id="7240"/>
    <lineage>
        <taxon>Eukaryota</taxon>
        <taxon>Metazoa</taxon>
        <taxon>Ecdysozoa</taxon>
        <taxon>Arthropoda</taxon>
        <taxon>Hexapoda</taxon>
        <taxon>Insecta</taxon>
        <taxon>Pterygota</taxon>
        <taxon>Neoptera</taxon>
        <taxon>Endopterygota</taxon>
        <taxon>Diptera</taxon>
        <taxon>Brachycera</taxon>
        <taxon>Muscomorpha</taxon>
        <taxon>Ephydroidea</taxon>
        <taxon>Drosophilidae</taxon>
        <taxon>Drosophila</taxon>
        <taxon>Sophophora</taxon>
    </lineage>
</organism>
<reference evidence="5 6" key="1">
    <citation type="journal article" date="2007" name="Nature">
        <title>Evolution of genes and genomes on the Drosophila phylogeny.</title>
        <authorList>
            <consortium name="Drosophila 12 Genomes Consortium"/>
            <person name="Clark A.G."/>
            <person name="Eisen M.B."/>
            <person name="Smith D.R."/>
            <person name="Bergman C.M."/>
            <person name="Oliver B."/>
            <person name="Markow T.A."/>
            <person name="Kaufman T.C."/>
            <person name="Kellis M."/>
            <person name="Gelbart W."/>
            <person name="Iyer V.N."/>
            <person name="Pollard D.A."/>
            <person name="Sackton T.B."/>
            <person name="Larracuente A.M."/>
            <person name="Singh N.D."/>
            <person name="Abad J.P."/>
            <person name="Abt D.N."/>
            <person name="Adryan B."/>
            <person name="Aguade M."/>
            <person name="Akashi H."/>
            <person name="Anderson W.W."/>
            <person name="Aquadro C.F."/>
            <person name="Ardell D.H."/>
            <person name="Arguello R."/>
            <person name="Artieri C.G."/>
            <person name="Barbash D.A."/>
            <person name="Barker D."/>
            <person name="Barsanti P."/>
            <person name="Batterham P."/>
            <person name="Batzoglou S."/>
            <person name="Begun D."/>
            <person name="Bhutkar A."/>
            <person name="Blanco E."/>
            <person name="Bosak S.A."/>
            <person name="Bradley R.K."/>
            <person name="Brand A.D."/>
            <person name="Brent M.R."/>
            <person name="Brooks A.N."/>
            <person name="Brown R.H."/>
            <person name="Butlin R.K."/>
            <person name="Caggese C."/>
            <person name="Calvi B.R."/>
            <person name="Bernardo de Carvalho A."/>
            <person name="Caspi A."/>
            <person name="Castrezana S."/>
            <person name="Celniker S.E."/>
            <person name="Chang J.L."/>
            <person name="Chapple C."/>
            <person name="Chatterji S."/>
            <person name="Chinwalla A."/>
            <person name="Civetta A."/>
            <person name="Clifton S.W."/>
            <person name="Comeron J.M."/>
            <person name="Costello J.C."/>
            <person name="Coyne J.A."/>
            <person name="Daub J."/>
            <person name="David R.G."/>
            <person name="Delcher A.L."/>
            <person name="Delehaunty K."/>
            <person name="Do C.B."/>
            <person name="Ebling H."/>
            <person name="Edwards K."/>
            <person name="Eickbush T."/>
            <person name="Evans J.D."/>
            <person name="Filipski A."/>
            <person name="Findeiss S."/>
            <person name="Freyhult E."/>
            <person name="Fulton L."/>
            <person name="Fulton R."/>
            <person name="Garcia A.C."/>
            <person name="Gardiner A."/>
            <person name="Garfield D.A."/>
            <person name="Garvin B.E."/>
            <person name="Gibson G."/>
            <person name="Gilbert D."/>
            <person name="Gnerre S."/>
            <person name="Godfrey J."/>
            <person name="Good R."/>
            <person name="Gotea V."/>
            <person name="Gravely B."/>
            <person name="Greenberg A.J."/>
            <person name="Griffiths-Jones S."/>
            <person name="Gross S."/>
            <person name="Guigo R."/>
            <person name="Gustafson E.A."/>
            <person name="Haerty W."/>
            <person name="Hahn M.W."/>
            <person name="Halligan D.L."/>
            <person name="Halpern A.L."/>
            <person name="Halter G.M."/>
            <person name="Han M.V."/>
            <person name="Heger A."/>
            <person name="Hillier L."/>
            <person name="Hinrichs A.S."/>
            <person name="Holmes I."/>
            <person name="Hoskins R.A."/>
            <person name="Hubisz M.J."/>
            <person name="Hultmark D."/>
            <person name="Huntley M.A."/>
            <person name="Jaffe D.B."/>
            <person name="Jagadeeshan S."/>
            <person name="Jeck W.R."/>
            <person name="Johnson J."/>
            <person name="Jones C.D."/>
            <person name="Jordan W.C."/>
            <person name="Karpen G.H."/>
            <person name="Kataoka E."/>
            <person name="Keightley P.D."/>
            <person name="Kheradpour P."/>
            <person name="Kirkness E.F."/>
            <person name="Koerich L.B."/>
            <person name="Kristiansen K."/>
            <person name="Kudrna D."/>
            <person name="Kulathinal R.J."/>
            <person name="Kumar S."/>
            <person name="Kwok R."/>
            <person name="Lander E."/>
            <person name="Langley C.H."/>
            <person name="Lapoint R."/>
            <person name="Lazzaro B.P."/>
            <person name="Lee S.J."/>
            <person name="Levesque L."/>
            <person name="Li R."/>
            <person name="Lin C.F."/>
            <person name="Lin M.F."/>
            <person name="Lindblad-Toh K."/>
            <person name="Llopart A."/>
            <person name="Long M."/>
            <person name="Low L."/>
            <person name="Lozovsky E."/>
            <person name="Lu J."/>
            <person name="Luo M."/>
            <person name="Machado C.A."/>
            <person name="Makalowski W."/>
            <person name="Marzo M."/>
            <person name="Matsuda M."/>
            <person name="Matzkin L."/>
            <person name="McAllister B."/>
            <person name="McBride C.S."/>
            <person name="McKernan B."/>
            <person name="McKernan K."/>
            <person name="Mendez-Lago M."/>
            <person name="Minx P."/>
            <person name="Mollenhauer M.U."/>
            <person name="Montooth K."/>
            <person name="Mount S.M."/>
            <person name="Mu X."/>
            <person name="Myers E."/>
            <person name="Negre B."/>
            <person name="Newfeld S."/>
            <person name="Nielsen R."/>
            <person name="Noor M.A."/>
            <person name="O'Grady P."/>
            <person name="Pachter L."/>
            <person name="Papaceit M."/>
            <person name="Parisi M.J."/>
            <person name="Parisi M."/>
            <person name="Parts L."/>
            <person name="Pedersen J.S."/>
            <person name="Pesole G."/>
            <person name="Phillippy A.M."/>
            <person name="Ponting C.P."/>
            <person name="Pop M."/>
            <person name="Porcelli D."/>
            <person name="Powell J.R."/>
            <person name="Prohaska S."/>
            <person name="Pruitt K."/>
            <person name="Puig M."/>
            <person name="Quesneville H."/>
            <person name="Ram K.R."/>
            <person name="Rand D."/>
            <person name="Rasmussen M.D."/>
            <person name="Reed L.K."/>
            <person name="Reenan R."/>
            <person name="Reily A."/>
            <person name="Remington K.A."/>
            <person name="Rieger T.T."/>
            <person name="Ritchie M.G."/>
            <person name="Robin C."/>
            <person name="Rogers Y.H."/>
            <person name="Rohde C."/>
            <person name="Rozas J."/>
            <person name="Rubenfield M.J."/>
            <person name="Ruiz A."/>
            <person name="Russo S."/>
            <person name="Salzberg S.L."/>
            <person name="Sanchez-Gracia A."/>
            <person name="Saranga D.J."/>
            <person name="Sato H."/>
            <person name="Schaeffer S.W."/>
            <person name="Schatz M.C."/>
            <person name="Schlenke T."/>
            <person name="Schwartz R."/>
            <person name="Segarra C."/>
            <person name="Singh R.S."/>
            <person name="Sirot L."/>
            <person name="Sirota M."/>
            <person name="Sisneros N.B."/>
            <person name="Smith C.D."/>
            <person name="Smith T.F."/>
            <person name="Spieth J."/>
            <person name="Stage D.E."/>
            <person name="Stark A."/>
            <person name="Stephan W."/>
            <person name="Strausberg R.L."/>
            <person name="Strempel S."/>
            <person name="Sturgill D."/>
            <person name="Sutton G."/>
            <person name="Sutton G.G."/>
            <person name="Tao W."/>
            <person name="Teichmann S."/>
            <person name="Tobari Y.N."/>
            <person name="Tomimura Y."/>
            <person name="Tsolas J.M."/>
            <person name="Valente V.L."/>
            <person name="Venter E."/>
            <person name="Venter J.C."/>
            <person name="Vicario S."/>
            <person name="Vieira F.G."/>
            <person name="Vilella A.J."/>
            <person name="Villasante A."/>
            <person name="Walenz B."/>
            <person name="Wang J."/>
            <person name="Wasserman M."/>
            <person name="Watts T."/>
            <person name="Wilson D."/>
            <person name="Wilson R.K."/>
            <person name="Wing R.A."/>
            <person name="Wolfner M.F."/>
            <person name="Wong A."/>
            <person name="Wong G.K."/>
            <person name="Wu C.I."/>
            <person name="Wu G."/>
            <person name="Yamamoto D."/>
            <person name="Yang H.P."/>
            <person name="Yang S.P."/>
            <person name="Yorke J.A."/>
            <person name="Yoshida K."/>
            <person name="Zdobnov E."/>
            <person name="Zhang P."/>
            <person name="Zhang Y."/>
            <person name="Zimin A.V."/>
            <person name="Baldwin J."/>
            <person name="Abdouelleil A."/>
            <person name="Abdulkadir J."/>
            <person name="Abebe A."/>
            <person name="Abera B."/>
            <person name="Abreu J."/>
            <person name="Acer S.C."/>
            <person name="Aftuck L."/>
            <person name="Alexander A."/>
            <person name="An P."/>
            <person name="Anderson E."/>
            <person name="Anderson S."/>
            <person name="Arachi H."/>
            <person name="Azer M."/>
            <person name="Bachantsang P."/>
            <person name="Barry A."/>
            <person name="Bayul T."/>
            <person name="Berlin A."/>
            <person name="Bessette D."/>
            <person name="Bloom T."/>
            <person name="Blye J."/>
            <person name="Boguslavskiy L."/>
            <person name="Bonnet C."/>
            <person name="Boukhgalter B."/>
            <person name="Bourzgui I."/>
            <person name="Brown A."/>
            <person name="Cahill P."/>
            <person name="Channer S."/>
            <person name="Cheshatsang Y."/>
            <person name="Chuda L."/>
            <person name="Citroen M."/>
            <person name="Collymore A."/>
            <person name="Cooke P."/>
            <person name="Costello M."/>
            <person name="D'Aco K."/>
            <person name="Daza R."/>
            <person name="De Haan G."/>
            <person name="DeGray S."/>
            <person name="DeMaso C."/>
            <person name="Dhargay N."/>
            <person name="Dooley K."/>
            <person name="Dooley E."/>
            <person name="Doricent M."/>
            <person name="Dorje P."/>
            <person name="Dorjee K."/>
            <person name="Dupes A."/>
            <person name="Elong R."/>
            <person name="Falk J."/>
            <person name="Farina A."/>
            <person name="Faro S."/>
            <person name="Ferguson D."/>
            <person name="Fisher S."/>
            <person name="Foley C.D."/>
            <person name="Franke A."/>
            <person name="Friedrich D."/>
            <person name="Gadbois L."/>
            <person name="Gearin G."/>
            <person name="Gearin C.R."/>
            <person name="Giannoukos G."/>
            <person name="Goode T."/>
            <person name="Graham J."/>
            <person name="Grandbois E."/>
            <person name="Grewal S."/>
            <person name="Gyaltsen K."/>
            <person name="Hafez N."/>
            <person name="Hagos B."/>
            <person name="Hall J."/>
            <person name="Henson C."/>
            <person name="Hollinger A."/>
            <person name="Honan T."/>
            <person name="Huard M.D."/>
            <person name="Hughes L."/>
            <person name="Hurhula B."/>
            <person name="Husby M.E."/>
            <person name="Kamat A."/>
            <person name="Kanga B."/>
            <person name="Kashin S."/>
            <person name="Khazanovich D."/>
            <person name="Kisner P."/>
            <person name="Lance K."/>
            <person name="Lara M."/>
            <person name="Lee W."/>
            <person name="Lennon N."/>
            <person name="Letendre F."/>
            <person name="LeVine R."/>
            <person name="Lipovsky A."/>
            <person name="Liu X."/>
            <person name="Liu J."/>
            <person name="Liu S."/>
            <person name="Lokyitsang T."/>
            <person name="Lokyitsang Y."/>
            <person name="Lubonja R."/>
            <person name="Lui A."/>
            <person name="MacDonald P."/>
            <person name="Magnisalis V."/>
            <person name="Maru K."/>
            <person name="Matthews C."/>
            <person name="McCusker W."/>
            <person name="McDonough S."/>
            <person name="Mehta T."/>
            <person name="Meldrim J."/>
            <person name="Meneus L."/>
            <person name="Mihai O."/>
            <person name="Mihalev A."/>
            <person name="Mihova T."/>
            <person name="Mittelman R."/>
            <person name="Mlenga V."/>
            <person name="Montmayeur A."/>
            <person name="Mulrain L."/>
            <person name="Navidi A."/>
            <person name="Naylor J."/>
            <person name="Negash T."/>
            <person name="Nguyen T."/>
            <person name="Nguyen N."/>
            <person name="Nicol R."/>
            <person name="Norbu C."/>
            <person name="Norbu N."/>
            <person name="Novod N."/>
            <person name="O'Neill B."/>
            <person name="Osman S."/>
            <person name="Markiewicz E."/>
            <person name="Oyono O.L."/>
            <person name="Patti C."/>
            <person name="Phunkhang P."/>
            <person name="Pierre F."/>
            <person name="Priest M."/>
            <person name="Raghuraman S."/>
            <person name="Rege F."/>
            <person name="Reyes R."/>
            <person name="Rise C."/>
            <person name="Rogov P."/>
            <person name="Ross K."/>
            <person name="Ryan E."/>
            <person name="Settipalli S."/>
            <person name="Shea T."/>
            <person name="Sherpa N."/>
            <person name="Shi L."/>
            <person name="Shih D."/>
            <person name="Sparrow T."/>
            <person name="Spaulding J."/>
            <person name="Stalker J."/>
            <person name="Stange-Thomann N."/>
            <person name="Stavropoulos S."/>
            <person name="Stone C."/>
            <person name="Strader C."/>
            <person name="Tesfaye S."/>
            <person name="Thomson T."/>
            <person name="Thoulutsang Y."/>
            <person name="Thoulutsang D."/>
            <person name="Topham K."/>
            <person name="Topping I."/>
            <person name="Tsamla T."/>
            <person name="Vassiliev H."/>
            <person name="Vo A."/>
            <person name="Wangchuk T."/>
            <person name="Wangdi T."/>
            <person name="Weiand M."/>
            <person name="Wilkinson J."/>
            <person name="Wilson A."/>
            <person name="Yadav S."/>
            <person name="Young G."/>
            <person name="Yu Q."/>
            <person name="Zembek L."/>
            <person name="Zhong D."/>
            <person name="Zimmer A."/>
            <person name="Zwirko Z."/>
            <person name="Jaffe D.B."/>
            <person name="Alvarez P."/>
            <person name="Brockman W."/>
            <person name="Butler J."/>
            <person name="Chin C."/>
            <person name="Gnerre S."/>
            <person name="Grabherr M."/>
            <person name="Kleber M."/>
            <person name="Mauceli E."/>
            <person name="MacCallum I."/>
        </authorList>
    </citation>
    <scope>NUCLEOTIDE SEQUENCE [LARGE SCALE GENOMIC DNA]</scope>
    <source>
        <strain evidence="6">white501</strain>
    </source>
</reference>
<dbReference type="PANTHER" id="PTHR24126">
    <property type="entry name" value="ANKYRIN REPEAT, PH AND SEC7 DOMAIN CONTAINING PROTEIN SECG-RELATED"/>
    <property type="match status" value="1"/>
</dbReference>
<feature type="region of interest" description="Disordered" evidence="4">
    <location>
        <begin position="136"/>
        <end position="177"/>
    </location>
</feature>
<dbReference type="STRING" id="7240.B4R6S8"/>
<feature type="compositionally biased region" description="Basic and acidic residues" evidence="4">
    <location>
        <begin position="254"/>
        <end position="266"/>
    </location>
</feature>
<feature type="compositionally biased region" description="Low complexity" evidence="4">
    <location>
        <begin position="98"/>
        <end position="115"/>
    </location>
</feature>
<dbReference type="Proteomes" id="UP000000304">
    <property type="component" value="Chromosome X"/>
</dbReference>
<dbReference type="PANTHER" id="PTHR24126:SF14">
    <property type="entry name" value="ANK_REP_REGION DOMAIN-CONTAINING PROTEIN"/>
    <property type="match status" value="1"/>
</dbReference>
<evidence type="ECO:0000313" key="6">
    <source>
        <dbReference type="Proteomes" id="UP000000304"/>
    </source>
</evidence>
<feature type="repeat" description="ANK" evidence="3">
    <location>
        <begin position="663"/>
        <end position="695"/>
    </location>
</feature>
<dbReference type="PROSITE" id="PS50088">
    <property type="entry name" value="ANK_REPEAT"/>
    <property type="match status" value="2"/>
</dbReference>
<feature type="repeat" description="ANK" evidence="3">
    <location>
        <begin position="627"/>
        <end position="648"/>
    </location>
</feature>
<feature type="compositionally biased region" description="Basic residues" evidence="4">
    <location>
        <begin position="294"/>
        <end position="303"/>
    </location>
</feature>
<keyword evidence="1" id="KW-0677">Repeat</keyword>
<feature type="region of interest" description="Disordered" evidence="4">
    <location>
        <begin position="207"/>
        <end position="339"/>
    </location>
</feature>
<evidence type="ECO:0000256" key="1">
    <source>
        <dbReference type="ARBA" id="ARBA00022737"/>
    </source>
</evidence>
<feature type="compositionally biased region" description="Acidic residues" evidence="4">
    <location>
        <begin position="214"/>
        <end position="253"/>
    </location>
</feature>
<accession>B4R6S8</accession>
<gene>
    <name evidence="5" type="primary">Dsim\GD16920</name>
    <name evidence="5" type="ORF">Dsim_GD16920</name>
</gene>
<dbReference type="PROSITE" id="PS50297">
    <property type="entry name" value="ANK_REP_REGION"/>
    <property type="match status" value="2"/>
</dbReference>
<name>B4R6S8_DROSI</name>
<sequence length="731" mass="78900">MQQQQQPSIDQLPEPTASTSNSATTKPTIAAATTSTTTTSGNNFHQQLQATTAATMQRLRTTFTRSRTPTGAEMKMQNSLEVPKQVRSASFDEMQLESQRASSSLLKQQSSSSASADERSSEAGFLQVPLAAHQQRSHSFDSATASAGSDDSGTFLEVPRRLKARRSSSTKTPPPCIHCHYLEEYERRMTAEQRYFIDHRELTALSYSNTSSEASEDEDEVEGHNAEEEEEGSAAIEDAEEETTEAATEEADEDPRTEVESEHDHDPDDDAALEMDIRIGNMSQGSSIEESRARLPRQMRRHTIGSSSVTSASEDEGLEGSDNGSPHFGNTLLPPQPTTPCGITFTLSPTNGDYPSPPHLPLDPGSPPISPCSSNSGRLPALAPTISTPCSSADADDAGAAMGLPVRARRRSISRQEAIFVEPTGNSLENVSHEEVDNSNTKSSVDTADSLDEASTMATCGSPGAAGGSGASSSHHNAFVVRDIYLMVPDLKRDRAASVDSCFSKLSSNAKTEELQPSADGCFLTVPNINATRSRSVDIVLPTDEQARYKALSMTGSTVTYADGRTASASNSRRPIRIVPDWTENAVQGEHYWKPTSASGDLCCLNEECILRALHEQGYSLQSVNKNGQTALHFACKYNHRDIVKYIIASATRRLINMADKELGQTALHIAAEQNRRDICVMLVAAGAHLDTLDSGGNTPMMVAFNKNANEIATYLESKQGTQPVDGWLDD</sequence>
<feature type="compositionally biased region" description="Low complexity" evidence="4">
    <location>
        <begin position="141"/>
        <end position="154"/>
    </location>
</feature>
<dbReference type="OMA" id="HCQLVKQ"/>
<protein>
    <submittedName>
        <fullName evidence="5">GD16920</fullName>
    </submittedName>
</protein>
<dbReference type="SUPFAM" id="SSF48403">
    <property type="entry name" value="Ankyrin repeat"/>
    <property type="match status" value="1"/>
</dbReference>